<proteinExistence type="predicted"/>
<keyword evidence="1" id="KW-0472">Membrane</keyword>
<reference evidence="2 3" key="1">
    <citation type="submission" date="2020-08" db="EMBL/GenBank/DDBJ databases">
        <title>Genome public.</title>
        <authorList>
            <person name="Liu C."/>
            <person name="Sun Q."/>
        </authorList>
    </citation>
    <scope>NUCLEOTIDE SEQUENCE [LARGE SCALE GENOMIC DNA]</scope>
    <source>
        <strain evidence="2 3">New-38</strain>
    </source>
</reference>
<dbReference type="RefSeq" id="WP_101693037.1">
    <property type="nucleotide sequence ID" value="NZ_JACOPR010000010.1"/>
</dbReference>
<dbReference type="Proteomes" id="UP000660021">
    <property type="component" value="Unassembled WGS sequence"/>
</dbReference>
<keyword evidence="3" id="KW-1185">Reference proteome</keyword>
<name>A0ABR7HWF5_9FIRM</name>
<protein>
    <submittedName>
        <fullName evidence="2">Stage III sporulation protein AB</fullName>
    </submittedName>
</protein>
<feature type="transmembrane region" description="Helical" evidence="1">
    <location>
        <begin position="153"/>
        <end position="169"/>
    </location>
</feature>
<sequence>MLSLLGAALVTAGTGAIGFGAAAQLGRRVGELRAMVTALELMERELSFRLTPIPELLDELSRRTPLPARPLFARCLGGLDRLGEESLGQIWTAAVEESLPDLRGEDRAILAELGQVLGRFDGDGQGQAVGQARLRLSHQLEGAERERDSHGRLYGALGVTAGAFFVILLL</sequence>
<accession>A0ABR7HWF5</accession>
<keyword evidence="1" id="KW-1133">Transmembrane helix</keyword>
<evidence type="ECO:0000256" key="1">
    <source>
        <dbReference type="SAM" id="Phobius"/>
    </source>
</evidence>
<comment type="caution">
    <text evidence="2">The sequence shown here is derived from an EMBL/GenBank/DDBJ whole genome shotgun (WGS) entry which is preliminary data.</text>
</comment>
<evidence type="ECO:0000313" key="2">
    <source>
        <dbReference type="EMBL" id="MBC5731849.1"/>
    </source>
</evidence>
<dbReference type="PIRSF" id="PIRSF021435">
    <property type="entry name" value="SpoIIIAB"/>
    <property type="match status" value="1"/>
</dbReference>
<gene>
    <name evidence="2" type="ORF">H8S34_13575</name>
</gene>
<dbReference type="InterPro" id="IPR014198">
    <property type="entry name" value="Spore_III_AB"/>
</dbReference>
<dbReference type="EMBL" id="JACOPR010000010">
    <property type="protein sequence ID" value="MBC5731849.1"/>
    <property type="molecule type" value="Genomic_DNA"/>
</dbReference>
<organism evidence="2 3">
    <name type="scientific">Pseudoflavonifractor hominis</name>
    <dbReference type="NCBI Taxonomy" id="2763059"/>
    <lineage>
        <taxon>Bacteria</taxon>
        <taxon>Bacillati</taxon>
        <taxon>Bacillota</taxon>
        <taxon>Clostridia</taxon>
        <taxon>Eubacteriales</taxon>
        <taxon>Oscillospiraceae</taxon>
        <taxon>Pseudoflavonifractor</taxon>
    </lineage>
</organism>
<dbReference type="Pfam" id="PF09548">
    <property type="entry name" value="Spore_III_AB"/>
    <property type="match status" value="1"/>
</dbReference>
<keyword evidence="1" id="KW-0812">Transmembrane</keyword>
<evidence type="ECO:0000313" key="3">
    <source>
        <dbReference type="Proteomes" id="UP000660021"/>
    </source>
</evidence>